<dbReference type="eggNOG" id="COG1073">
    <property type="taxonomic scope" value="Bacteria"/>
</dbReference>
<sequence>MGKKTKIALTGSLTMLAAGIGSLTMLAAGIGSLFYAGNYLYNLALNKQANKDAIFTNPSTNNQIPDKDRTDINKKGDSSNFFDTIHYQDVFLDSDDGLKLHAYQFLNYGHDYVIIVHGYTSEGKLMHASAKHFYEQGYNLLLPDLRGHGQSEGDYIAMGWLDRLDIINWIKYLIDNDSKVKIILYGVSMGAATVMNVTGEKLPVNVIAAIEDCGFTSTWEMFSYQLKEMYNLPSRPFLDIANIVTQIRAGYSFGKAEAIEQVKKSTTPTLFIHGDKDRFVPFKMLNQLYQSANCPKEKLVIKGAGHAQCEKIGGQVYWSKIDSFIRKYQD</sequence>
<evidence type="ECO:0000313" key="2">
    <source>
        <dbReference type="EMBL" id="EDS20076.1"/>
    </source>
</evidence>
<dbReference type="InterPro" id="IPR029058">
    <property type="entry name" value="AB_hydrolase_fold"/>
</dbReference>
<dbReference type="RefSeq" id="WP_003534635.1">
    <property type="nucleotide sequence ID" value="NZ_CP036346.1"/>
</dbReference>
<comment type="caution">
    <text evidence="2">The sequence shown here is derived from an EMBL/GenBank/DDBJ whole genome shotgun (WGS) entry which is preliminary data.</text>
</comment>
<proteinExistence type="predicted"/>
<gene>
    <name evidence="2" type="ORF">CLORAM_00168</name>
</gene>
<dbReference type="AlphaFoldDB" id="B0N0C6"/>
<keyword evidence="3" id="KW-1185">Reference proteome</keyword>
<dbReference type="PANTHER" id="PTHR43358:SF4">
    <property type="entry name" value="ALPHA_BETA HYDROLASE FOLD-1 DOMAIN-CONTAINING PROTEIN"/>
    <property type="match status" value="1"/>
</dbReference>
<dbReference type="Proteomes" id="UP000005798">
    <property type="component" value="Unassembled WGS sequence"/>
</dbReference>
<dbReference type="EMBL" id="ABFX02000002">
    <property type="protein sequence ID" value="EDS20076.1"/>
    <property type="molecule type" value="Genomic_DNA"/>
</dbReference>
<dbReference type="PANTHER" id="PTHR43358">
    <property type="entry name" value="ALPHA/BETA-HYDROLASE"/>
    <property type="match status" value="1"/>
</dbReference>
<protein>
    <recommendedName>
        <fullName evidence="1">Serine aminopeptidase S33 domain-containing protein</fullName>
    </recommendedName>
</protein>
<name>B0N0C6_9FIRM</name>
<reference evidence="2" key="1">
    <citation type="submission" date="2007-11" db="EMBL/GenBank/DDBJ databases">
        <authorList>
            <person name="Fulton L."/>
            <person name="Clifton S."/>
            <person name="Fulton B."/>
            <person name="Xu J."/>
            <person name="Minx P."/>
            <person name="Pepin K.H."/>
            <person name="Johnson M."/>
            <person name="Thiruvilangam P."/>
            <person name="Bhonagiri V."/>
            <person name="Nash W.E."/>
            <person name="Mardis E.R."/>
            <person name="Wilson R.K."/>
        </authorList>
    </citation>
    <scope>NUCLEOTIDE SEQUENCE [LARGE SCALE GENOMIC DNA]</scope>
    <source>
        <strain evidence="2">DSM 1402</strain>
    </source>
</reference>
<accession>B0N0C6</accession>
<organism evidence="2 3">
    <name type="scientific">Thomasclavelia ramosa DSM 1402</name>
    <dbReference type="NCBI Taxonomy" id="445974"/>
    <lineage>
        <taxon>Bacteria</taxon>
        <taxon>Bacillati</taxon>
        <taxon>Bacillota</taxon>
        <taxon>Erysipelotrichia</taxon>
        <taxon>Erysipelotrichales</taxon>
        <taxon>Coprobacillaceae</taxon>
        <taxon>Thomasclavelia</taxon>
    </lineage>
</organism>
<dbReference type="InterPro" id="IPR022742">
    <property type="entry name" value="Hydrolase_4"/>
</dbReference>
<evidence type="ECO:0000313" key="3">
    <source>
        <dbReference type="Proteomes" id="UP000005798"/>
    </source>
</evidence>
<dbReference type="Pfam" id="PF12146">
    <property type="entry name" value="Hydrolase_4"/>
    <property type="match status" value="1"/>
</dbReference>
<dbReference type="Gene3D" id="3.40.50.1820">
    <property type="entry name" value="alpha/beta hydrolase"/>
    <property type="match status" value="1"/>
</dbReference>
<dbReference type="HOGENOM" id="CLU_029375_6_3_9"/>
<reference evidence="2" key="2">
    <citation type="submission" date="2014-06" db="EMBL/GenBank/DDBJ databases">
        <title>Draft genome sequence of Clostridium ramosum(DSM 1402).</title>
        <authorList>
            <person name="Sudarsanam P."/>
            <person name="Ley R."/>
            <person name="Guruge J."/>
            <person name="Turnbaugh P.J."/>
            <person name="Mahowald M."/>
            <person name="Liep D."/>
            <person name="Gordon J."/>
        </authorList>
    </citation>
    <scope>NUCLEOTIDE SEQUENCE</scope>
    <source>
        <strain evidence="2">DSM 1402</strain>
    </source>
</reference>
<dbReference type="InterPro" id="IPR052920">
    <property type="entry name" value="DNA-binding_regulatory"/>
</dbReference>
<dbReference type="SUPFAM" id="SSF53474">
    <property type="entry name" value="alpha/beta-Hydrolases"/>
    <property type="match status" value="1"/>
</dbReference>
<feature type="domain" description="Serine aminopeptidase S33" evidence="1">
    <location>
        <begin position="112"/>
        <end position="200"/>
    </location>
</feature>
<evidence type="ECO:0000259" key="1">
    <source>
        <dbReference type="Pfam" id="PF12146"/>
    </source>
</evidence>